<dbReference type="InterPro" id="IPR025669">
    <property type="entry name" value="AAA_dom"/>
</dbReference>
<dbReference type="STRING" id="1122192.SAMN02745673_02723"/>
<dbReference type="InterPro" id="IPR027417">
    <property type="entry name" value="P-loop_NTPase"/>
</dbReference>
<name>A0A1T4RDA7_9ACTN</name>
<dbReference type="CDD" id="cd02042">
    <property type="entry name" value="ParAB_family"/>
    <property type="match status" value="1"/>
</dbReference>
<proteinExistence type="inferred from homology"/>
<dbReference type="PANTHER" id="PTHR13696">
    <property type="entry name" value="P-LOOP CONTAINING NUCLEOSIDE TRIPHOSPHATE HYDROLASE"/>
    <property type="match status" value="1"/>
</dbReference>
<evidence type="ECO:0000313" key="4">
    <source>
        <dbReference type="EMBL" id="SKA14012.1"/>
    </source>
</evidence>
<dbReference type="EMBL" id="FUWS01000006">
    <property type="protein sequence ID" value="SKA14012.1"/>
    <property type="molecule type" value="Genomic_DNA"/>
</dbReference>
<evidence type="ECO:0000256" key="2">
    <source>
        <dbReference type="ARBA" id="ARBA00059092"/>
    </source>
</evidence>
<evidence type="ECO:0000256" key="1">
    <source>
        <dbReference type="ARBA" id="ARBA00006976"/>
    </source>
</evidence>
<accession>A0A1T4RDA7</accession>
<dbReference type="SUPFAM" id="SSF52540">
    <property type="entry name" value="P-loop containing nucleoside triphosphate hydrolases"/>
    <property type="match status" value="1"/>
</dbReference>
<comment type="similarity">
    <text evidence="1">Belongs to the ParA family.</text>
</comment>
<dbReference type="Pfam" id="PF13614">
    <property type="entry name" value="AAA_31"/>
    <property type="match status" value="1"/>
</dbReference>
<organism evidence="4 5">
    <name type="scientific">Marinactinospora thermotolerans DSM 45154</name>
    <dbReference type="NCBI Taxonomy" id="1122192"/>
    <lineage>
        <taxon>Bacteria</taxon>
        <taxon>Bacillati</taxon>
        <taxon>Actinomycetota</taxon>
        <taxon>Actinomycetes</taxon>
        <taxon>Streptosporangiales</taxon>
        <taxon>Nocardiopsidaceae</taxon>
        <taxon>Marinactinospora</taxon>
    </lineage>
</organism>
<keyword evidence="5" id="KW-1185">Reference proteome</keyword>
<sequence length="360" mass="38940">MNSFVPQNPTDGAYVSRETGPVPAVEFSLRATSDPYVSRETSQWQGDAAVSEGVSRETDVDIAPSSSDYGVEFDTPIARAARAAMTVRGHGEEVWPRPERCRVISVANQKGGVGKTTTTVNIAASLAMHGNRVMVVDLDPQGNASTALGMERTPESRSVYHCLVEDEDLRSLARPVEQIPNLWCVPATIDLAGAEIELVSLVARESRLKRAFAAYDESELDYILIDCPPSLGLLTVNAMVACEEVLIPIQCEYYALEGLGQLLRNVELVKSHLNPALAVSTIVLTMYDGRTRLASQVADEVRSHFGDLVLKTLVPRSVRVSEAPSYGQSVMTYDPGSTGAVAYMQAAREIAFRANAVVGH</sequence>
<gene>
    <name evidence="4" type="ORF">SAMN02745673_02723</name>
</gene>
<evidence type="ECO:0000313" key="5">
    <source>
        <dbReference type="Proteomes" id="UP000190637"/>
    </source>
</evidence>
<dbReference type="AlphaFoldDB" id="A0A1T4RDA7"/>
<reference evidence="4 5" key="1">
    <citation type="submission" date="2017-02" db="EMBL/GenBank/DDBJ databases">
        <authorList>
            <person name="Peterson S.W."/>
        </authorList>
    </citation>
    <scope>NUCLEOTIDE SEQUENCE [LARGE SCALE GENOMIC DNA]</scope>
    <source>
        <strain evidence="4 5">DSM 45154</strain>
    </source>
</reference>
<dbReference type="Gene3D" id="3.40.50.300">
    <property type="entry name" value="P-loop containing nucleotide triphosphate hydrolases"/>
    <property type="match status" value="1"/>
</dbReference>
<protein>
    <submittedName>
        <fullName evidence="4">Chromosome segregation ATPase</fullName>
    </submittedName>
</protein>
<feature type="domain" description="AAA" evidence="3">
    <location>
        <begin position="102"/>
        <end position="278"/>
    </location>
</feature>
<dbReference type="PANTHER" id="PTHR13696:SF52">
    <property type="entry name" value="PARA FAMILY PROTEIN CT_582"/>
    <property type="match status" value="1"/>
</dbReference>
<dbReference type="InterPro" id="IPR050678">
    <property type="entry name" value="DNA_Partitioning_ATPase"/>
</dbReference>
<dbReference type="FunFam" id="3.40.50.300:FF:000285">
    <property type="entry name" value="Sporulation initiation inhibitor Soj"/>
    <property type="match status" value="1"/>
</dbReference>
<evidence type="ECO:0000259" key="3">
    <source>
        <dbReference type="Pfam" id="PF13614"/>
    </source>
</evidence>
<comment type="function">
    <text evidence="2">May play a role in septum formation.</text>
</comment>
<dbReference type="Proteomes" id="UP000190637">
    <property type="component" value="Unassembled WGS sequence"/>
</dbReference>